<proteinExistence type="inferred from homology"/>
<evidence type="ECO:0000259" key="2">
    <source>
        <dbReference type="Pfam" id="PF00561"/>
    </source>
</evidence>
<dbReference type="Proteomes" id="UP000759131">
    <property type="component" value="Unassembled WGS sequence"/>
</dbReference>
<dbReference type="GO" id="GO:0006654">
    <property type="term" value="P:phosphatidic acid biosynthetic process"/>
    <property type="evidence" value="ECO:0007669"/>
    <property type="project" value="TreeGrafter"/>
</dbReference>
<evidence type="ECO:0000256" key="1">
    <source>
        <dbReference type="ARBA" id="ARBA00038097"/>
    </source>
</evidence>
<dbReference type="AlphaFoldDB" id="A0A7R9L5T9"/>
<dbReference type="PANTHER" id="PTHR42886">
    <property type="entry name" value="RE40534P-RELATED"/>
    <property type="match status" value="1"/>
</dbReference>
<accession>A0A7R9L5T9</accession>
<dbReference type="PRINTS" id="PR00111">
    <property type="entry name" value="ABHYDROLASE"/>
</dbReference>
<dbReference type="GO" id="GO:0052689">
    <property type="term" value="F:carboxylic ester hydrolase activity"/>
    <property type="evidence" value="ECO:0007669"/>
    <property type="project" value="TreeGrafter"/>
</dbReference>
<dbReference type="GO" id="GO:0005811">
    <property type="term" value="C:lipid droplet"/>
    <property type="evidence" value="ECO:0007669"/>
    <property type="project" value="TreeGrafter"/>
</dbReference>
<sequence>MYRGLSPTNYALIIINNMIQSYYLIQSRCSNWLRWRPTSAQELDRAENKVLSFLKNPFRSYHVDIGRVGGLDNNKIWTLEMTPKVQPLRRGQNANQMAANTAANAPPLVMIHGFASAVGLWTLNLDSLLETNRKIYAFDILGFGKSSRPVLSAGDACELDLVDSIERWRSRVGLDQKFVLLGHSFGAYLAAAYALQHPERVSHLILADPWGMPSQQMNQTLNQHRIQLPMWARMVSKIVQLFTPLAGLRAAGPWGPGLVQKLRPDIKRKFEQMAGEGNAECFLEYIYHCNAQPVPSGEMAFKSMATGFGWAKNPMLDRMPELHPAINVTFIYGSKSWVDRQPGFQTKYILGDRVNVEVIQGSGHHVYADDAEEFNRLVADVCHAEDRRLNAPAVDSDESDEERVQTLTD</sequence>
<dbReference type="OrthoDB" id="7457040at2759"/>
<dbReference type="PANTHER" id="PTHR42886:SF29">
    <property type="entry name" value="PUMMELIG, ISOFORM A"/>
    <property type="match status" value="1"/>
</dbReference>
<dbReference type="EMBL" id="OC871459">
    <property type="protein sequence ID" value="CAD7635443.1"/>
    <property type="molecule type" value="Genomic_DNA"/>
</dbReference>
<name>A0A7R9L5T9_9ACAR</name>
<dbReference type="SUPFAM" id="SSF53474">
    <property type="entry name" value="alpha/beta-Hydrolases"/>
    <property type="match status" value="1"/>
</dbReference>
<gene>
    <name evidence="3" type="ORF">OSB1V03_LOCUS15834</name>
</gene>
<dbReference type="GO" id="GO:0055088">
    <property type="term" value="P:lipid homeostasis"/>
    <property type="evidence" value="ECO:0007669"/>
    <property type="project" value="TreeGrafter"/>
</dbReference>
<dbReference type="InterPro" id="IPR029058">
    <property type="entry name" value="AB_hydrolase_fold"/>
</dbReference>
<feature type="domain" description="AB hydrolase-1" evidence="2">
    <location>
        <begin position="106"/>
        <end position="370"/>
    </location>
</feature>
<dbReference type="Gene3D" id="3.40.50.1820">
    <property type="entry name" value="alpha/beta hydrolase"/>
    <property type="match status" value="1"/>
</dbReference>
<reference evidence="3" key="1">
    <citation type="submission" date="2020-11" db="EMBL/GenBank/DDBJ databases">
        <authorList>
            <person name="Tran Van P."/>
        </authorList>
    </citation>
    <scope>NUCLEOTIDE SEQUENCE</scope>
</reference>
<organism evidence="3">
    <name type="scientific">Medioppia subpectinata</name>
    <dbReference type="NCBI Taxonomy" id="1979941"/>
    <lineage>
        <taxon>Eukaryota</taxon>
        <taxon>Metazoa</taxon>
        <taxon>Ecdysozoa</taxon>
        <taxon>Arthropoda</taxon>
        <taxon>Chelicerata</taxon>
        <taxon>Arachnida</taxon>
        <taxon>Acari</taxon>
        <taxon>Acariformes</taxon>
        <taxon>Sarcoptiformes</taxon>
        <taxon>Oribatida</taxon>
        <taxon>Brachypylina</taxon>
        <taxon>Oppioidea</taxon>
        <taxon>Oppiidae</taxon>
        <taxon>Medioppia</taxon>
    </lineage>
</organism>
<dbReference type="GO" id="GO:0042171">
    <property type="term" value="F:lysophosphatidic acid acyltransferase activity"/>
    <property type="evidence" value="ECO:0007669"/>
    <property type="project" value="TreeGrafter"/>
</dbReference>
<comment type="similarity">
    <text evidence="1">Belongs to the peptidase S33 family. ABHD4/ABHD5 subfamily.</text>
</comment>
<dbReference type="EMBL" id="CAJPIZ010016884">
    <property type="protein sequence ID" value="CAG2115873.1"/>
    <property type="molecule type" value="Genomic_DNA"/>
</dbReference>
<dbReference type="InterPro" id="IPR000073">
    <property type="entry name" value="AB_hydrolase_1"/>
</dbReference>
<evidence type="ECO:0000313" key="3">
    <source>
        <dbReference type="EMBL" id="CAD7635443.1"/>
    </source>
</evidence>
<evidence type="ECO:0000313" key="4">
    <source>
        <dbReference type="Proteomes" id="UP000759131"/>
    </source>
</evidence>
<dbReference type="Pfam" id="PF00561">
    <property type="entry name" value="Abhydrolase_1"/>
    <property type="match status" value="1"/>
</dbReference>
<keyword evidence="4" id="KW-1185">Reference proteome</keyword>
<protein>
    <recommendedName>
        <fullName evidence="2">AB hydrolase-1 domain-containing protein</fullName>
    </recommendedName>
</protein>
<dbReference type="GO" id="GO:0005739">
    <property type="term" value="C:mitochondrion"/>
    <property type="evidence" value="ECO:0007669"/>
    <property type="project" value="TreeGrafter"/>
</dbReference>